<dbReference type="PANTHER" id="PTHR43182">
    <property type="entry name" value="COBALT-PRECORRIN-6B C(15)-METHYLTRANSFERASE (DECARBOXYLATING)"/>
    <property type="match status" value="1"/>
</dbReference>
<dbReference type="SUPFAM" id="SSF53790">
    <property type="entry name" value="Tetrapyrrole methylase"/>
    <property type="match status" value="1"/>
</dbReference>
<sequence>MSAPSMLSPMNDPNDSGSGLIHVVGVGLSGVGSLLPEVRQIVESATLLIGAQRHLEAFSYLWSDEAITEPSQCPNPKVDAWPLGNFTQIFADLLERLSTEPHTRAVVLASGDPLFFGIGRLLLASIPAKQLVFHPQVSAIQLAFSRLKIPWQNATLISVHGRDEQQLVRSLKQGDRCIAVLTDGVLTPGAIAQLITALDLPTQYRLWVCENLGSDQEQISDYWPSQLQNQIPGQPPTFAPLNVVVLQRQLDTLEVNAPTDNLP</sequence>
<dbReference type="NCBIfam" id="TIGR02467">
    <property type="entry name" value="CbiE"/>
    <property type="match status" value="1"/>
</dbReference>
<dbReference type="InterPro" id="IPR014777">
    <property type="entry name" value="4pyrrole_Mease_sub1"/>
</dbReference>
<evidence type="ECO:0000256" key="5">
    <source>
        <dbReference type="ARBA" id="ARBA00022691"/>
    </source>
</evidence>
<evidence type="ECO:0000259" key="6">
    <source>
        <dbReference type="Pfam" id="PF00590"/>
    </source>
</evidence>
<feature type="non-terminal residue" evidence="7">
    <location>
        <position position="263"/>
    </location>
</feature>
<dbReference type="InterPro" id="IPR014776">
    <property type="entry name" value="4pyrrole_Mease_sub2"/>
</dbReference>
<dbReference type="AlphaFoldDB" id="A0A2W4WUK4"/>
<name>A0A2W4WUK4_9CYAN</name>
<evidence type="ECO:0000256" key="3">
    <source>
        <dbReference type="ARBA" id="ARBA00022603"/>
    </source>
</evidence>
<reference evidence="8" key="1">
    <citation type="submission" date="2018-04" db="EMBL/GenBank/DDBJ databases">
        <authorList>
            <person name="Cornet L."/>
        </authorList>
    </citation>
    <scope>NUCLEOTIDE SEQUENCE [LARGE SCALE GENOMIC DNA]</scope>
</reference>
<organism evidence="7 8">
    <name type="scientific">Phormidesmis priestleyi</name>
    <dbReference type="NCBI Taxonomy" id="268141"/>
    <lineage>
        <taxon>Bacteria</taxon>
        <taxon>Bacillati</taxon>
        <taxon>Cyanobacteriota</taxon>
        <taxon>Cyanophyceae</taxon>
        <taxon>Leptolyngbyales</taxon>
        <taxon>Leptolyngbyaceae</taxon>
        <taxon>Phormidesmis</taxon>
    </lineage>
</organism>
<evidence type="ECO:0000313" key="7">
    <source>
        <dbReference type="EMBL" id="PZO46827.1"/>
    </source>
</evidence>
<evidence type="ECO:0000256" key="1">
    <source>
        <dbReference type="ARBA" id="ARBA00004953"/>
    </source>
</evidence>
<comment type="caution">
    <text evidence="7">The sequence shown here is derived from an EMBL/GenBank/DDBJ whole genome shotgun (WGS) entry which is preliminary data.</text>
</comment>
<dbReference type="Proteomes" id="UP000249794">
    <property type="component" value="Unassembled WGS sequence"/>
</dbReference>
<dbReference type="CDD" id="cd11644">
    <property type="entry name" value="Precorrin-6Y-MT"/>
    <property type="match status" value="1"/>
</dbReference>
<dbReference type="InterPro" id="IPR012818">
    <property type="entry name" value="CbiE"/>
</dbReference>
<keyword evidence="4 7" id="KW-0808">Transferase</keyword>
<dbReference type="GO" id="GO:0008276">
    <property type="term" value="F:protein methyltransferase activity"/>
    <property type="evidence" value="ECO:0007669"/>
    <property type="project" value="InterPro"/>
</dbReference>
<accession>A0A2W4WUK4</accession>
<dbReference type="Gene3D" id="3.30.950.10">
    <property type="entry name" value="Methyltransferase, Cobalt-precorrin-4 Transmethylase, Domain 2"/>
    <property type="match status" value="1"/>
</dbReference>
<dbReference type="UniPathway" id="UPA00148"/>
<dbReference type="InterPro" id="IPR035996">
    <property type="entry name" value="4pyrrol_Methylase_sf"/>
</dbReference>
<comment type="pathway">
    <text evidence="1">Cofactor biosynthesis; adenosylcobalamin biosynthesis.</text>
</comment>
<dbReference type="PANTHER" id="PTHR43182:SF1">
    <property type="entry name" value="COBALT-PRECORRIN-7 C(5)-METHYLTRANSFERASE"/>
    <property type="match status" value="1"/>
</dbReference>
<dbReference type="GO" id="GO:0032259">
    <property type="term" value="P:methylation"/>
    <property type="evidence" value="ECO:0007669"/>
    <property type="project" value="UniProtKB-KW"/>
</dbReference>
<dbReference type="GO" id="GO:0009236">
    <property type="term" value="P:cobalamin biosynthetic process"/>
    <property type="evidence" value="ECO:0007669"/>
    <property type="project" value="UniProtKB-UniPathway"/>
</dbReference>
<reference evidence="7 8" key="2">
    <citation type="submission" date="2018-06" db="EMBL/GenBank/DDBJ databases">
        <title>Metagenomic assembly of (sub)arctic Cyanobacteria and their associated microbiome from non-axenic cultures.</title>
        <authorList>
            <person name="Baurain D."/>
        </authorList>
    </citation>
    <scope>NUCLEOTIDE SEQUENCE [LARGE SCALE GENOMIC DNA]</scope>
    <source>
        <strain evidence="7">ULC027bin1</strain>
    </source>
</reference>
<gene>
    <name evidence="7" type="primary">cbiE</name>
    <name evidence="7" type="ORF">DCF15_19795</name>
</gene>
<keyword evidence="3 7" id="KW-0489">Methyltransferase</keyword>
<keyword evidence="5" id="KW-0949">S-adenosyl-L-methionine</keyword>
<keyword evidence="2" id="KW-0169">Cobalamin biosynthesis</keyword>
<proteinExistence type="predicted"/>
<dbReference type="InterPro" id="IPR050714">
    <property type="entry name" value="Cobalamin_biosynth_MTase"/>
</dbReference>
<evidence type="ECO:0000256" key="2">
    <source>
        <dbReference type="ARBA" id="ARBA00022573"/>
    </source>
</evidence>
<dbReference type="InterPro" id="IPR000878">
    <property type="entry name" value="4pyrrol_Mease"/>
</dbReference>
<dbReference type="EMBL" id="QBMP01000295">
    <property type="protein sequence ID" value="PZO46827.1"/>
    <property type="molecule type" value="Genomic_DNA"/>
</dbReference>
<dbReference type="Pfam" id="PF00590">
    <property type="entry name" value="TP_methylase"/>
    <property type="match status" value="1"/>
</dbReference>
<feature type="domain" description="Tetrapyrrole methylase" evidence="6">
    <location>
        <begin position="21"/>
        <end position="219"/>
    </location>
</feature>
<evidence type="ECO:0000313" key="8">
    <source>
        <dbReference type="Proteomes" id="UP000249794"/>
    </source>
</evidence>
<evidence type="ECO:0000256" key="4">
    <source>
        <dbReference type="ARBA" id="ARBA00022679"/>
    </source>
</evidence>
<protein>
    <submittedName>
        <fullName evidence="7">Precorrin-6y C5,15-methyltransferase (Decarboxylating) subunit CbiE</fullName>
    </submittedName>
</protein>
<dbReference type="Gene3D" id="3.40.1010.10">
    <property type="entry name" value="Cobalt-precorrin-4 Transmethylase, Domain 1"/>
    <property type="match status" value="1"/>
</dbReference>